<dbReference type="GO" id="GO:0070566">
    <property type="term" value="F:adenylyltransferase activity"/>
    <property type="evidence" value="ECO:0007669"/>
    <property type="project" value="TreeGrafter"/>
</dbReference>
<dbReference type="InterPro" id="IPR042099">
    <property type="entry name" value="ANL_N_sf"/>
</dbReference>
<dbReference type="EMBL" id="VGLS01001002">
    <property type="protein sequence ID" value="MBM3226675.1"/>
    <property type="molecule type" value="Genomic_DNA"/>
</dbReference>
<dbReference type="GO" id="GO:0005886">
    <property type="term" value="C:plasma membrane"/>
    <property type="evidence" value="ECO:0007669"/>
    <property type="project" value="TreeGrafter"/>
</dbReference>
<proteinExistence type="inferred from homology"/>
<dbReference type="PANTHER" id="PTHR22754:SF32">
    <property type="entry name" value="DISCO-INTERACTING PROTEIN 2"/>
    <property type="match status" value="1"/>
</dbReference>
<name>A0A937W7M1_UNCTE</name>
<comment type="similarity">
    <text evidence="1">Belongs to the ATP-dependent AMP-binding enzyme family.</text>
</comment>
<dbReference type="GO" id="GO:0006633">
    <property type="term" value="P:fatty acid biosynthetic process"/>
    <property type="evidence" value="ECO:0007669"/>
    <property type="project" value="TreeGrafter"/>
</dbReference>
<evidence type="ECO:0000256" key="1">
    <source>
        <dbReference type="ARBA" id="ARBA00006432"/>
    </source>
</evidence>
<accession>A0A937W7M1</accession>
<organism evidence="2 3">
    <name type="scientific">Tectimicrobiota bacterium</name>
    <dbReference type="NCBI Taxonomy" id="2528274"/>
    <lineage>
        <taxon>Bacteria</taxon>
        <taxon>Pseudomonadati</taxon>
        <taxon>Nitrospinota/Tectimicrobiota group</taxon>
        <taxon>Candidatus Tectimicrobiota</taxon>
    </lineage>
</organism>
<keyword evidence="2" id="KW-0436">Ligase</keyword>
<protein>
    <submittedName>
        <fullName evidence="2">Fatty acyl-AMP ligase</fullName>
    </submittedName>
</protein>
<dbReference type="SUPFAM" id="SSF56801">
    <property type="entry name" value="Acetyl-CoA synthetase-like"/>
    <property type="match status" value="1"/>
</dbReference>
<dbReference type="AlphaFoldDB" id="A0A937W7M1"/>
<dbReference type="GO" id="GO:0016874">
    <property type="term" value="F:ligase activity"/>
    <property type="evidence" value="ECO:0007669"/>
    <property type="project" value="UniProtKB-KW"/>
</dbReference>
<dbReference type="Gene3D" id="3.40.50.12780">
    <property type="entry name" value="N-terminal domain of ligase-like"/>
    <property type="match status" value="1"/>
</dbReference>
<comment type="caution">
    <text evidence="2">The sequence shown here is derived from an EMBL/GenBank/DDBJ whole genome shotgun (WGS) entry which is preliminary data.</text>
</comment>
<dbReference type="InterPro" id="IPR045851">
    <property type="entry name" value="AMP-bd_C_sf"/>
</dbReference>
<dbReference type="PANTHER" id="PTHR22754">
    <property type="entry name" value="DISCO-INTERACTING PROTEIN 2 DIP2 -RELATED"/>
    <property type="match status" value="1"/>
</dbReference>
<gene>
    <name evidence="2" type="ORF">FJZ47_23160</name>
</gene>
<dbReference type="Proteomes" id="UP000712673">
    <property type="component" value="Unassembled WGS sequence"/>
</dbReference>
<evidence type="ECO:0000313" key="2">
    <source>
        <dbReference type="EMBL" id="MBM3226675.1"/>
    </source>
</evidence>
<dbReference type="Gene3D" id="3.30.300.30">
    <property type="match status" value="1"/>
</dbReference>
<reference evidence="2" key="1">
    <citation type="submission" date="2019-03" db="EMBL/GenBank/DDBJ databases">
        <title>Lake Tanganyika Metagenome-Assembled Genomes (MAGs).</title>
        <authorList>
            <person name="Tran P."/>
        </authorList>
    </citation>
    <scope>NUCLEOTIDE SEQUENCE</scope>
    <source>
        <strain evidence="2">K_DeepCast_65m_m2_066</strain>
    </source>
</reference>
<sequence>MSVNQRIVIVDPQSHTPCLPGQVGEIWVAGPSIAQGYWGCAEATAQTFQARLAGDAEHTFLRTGDLGFLRQGELFVTGRLKDVIIIRGCNHYPQDIEATVAQSHPAFQGSGGTAFTVDIAGEERLVIVQEVARTLKLPHPQRPLTPAGQDGGSRTADDLTLIMGNVRQAVAAEHGLQVHAICLLPAGHLPRTSSGKPQRYACRDGFRQNRLDVLATWSALPDTAPQVHTMPRQPVRRVTVPAHEHREAQEERYAA</sequence>
<evidence type="ECO:0000313" key="3">
    <source>
        <dbReference type="Proteomes" id="UP000712673"/>
    </source>
</evidence>